<name>A0A1Y3F8I4_9GAMM</name>
<organism evidence="2 3">
    <name type="scientific">Acinetobacter seifertii</name>
    <dbReference type="NCBI Taxonomy" id="1530123"/>
    <lineage>
        <taxon>Bacteria</taxon>
        <taxon>Pseudomonadati</taxon>
        <taxon>Pseudomonadota</taxon>
        <taxon>Gammaproteobacteria</taxon>
        <taxon>Moraxellales</taxon>
        <taxon>Moraxellaceae</taxon>
        <taxon>Acinetobacter</taxon>
        <taxon>Acinetobacter calcoaceticus/baumannii complex</taxon>
    </lineage>
</organism>
<feature type="region of interest" description="Disordered" evidence="1">
    <location>
        <begin position="37"/>
        <end position="61"/>
    </location>
</feature>
<dbReference type="InterPro" id="IPR007730">
    <property type="entry name" value="SPOR-like_dom"/>
</dbReference>
<comment type="caution">
    <text evidence="2">The sequence shown here is derived from an EMBL/GenBank/DDBJ whole genome shotgun (WGS) entry which is preliminary data.</text>
</comment>
<protein>
    <submittedName>
        <fullName evidence="2">SPOR domain-containing protein</fullName>
    </submittedName>
</protein>
<proteinExistence type="predicted"/>
<dbReference type="Gene3D" id="3.30.70.1070">
    <property type="entry name" value="Sporulation related repeat"/>
    <property type="match status" value="1"/>
</dbReference>
<reference evidence="2 3" key="1">
    <citation type="submission" date="2019-03" db="EMBL/GenBank/DDBJ databases">
        <title>Draft genome sequence of an environmental Acinetobacter seifertii from Brazil.</title>
        <authorList>
            <person name="Furlan J.P.R."/>
            <person name="Stehling E.G."/>
        </authorList>
    </citation>
    <scope>NUCLEOTIDE SEQUENCE [LARGE SCALE GENOMIC DNA]</scope>
    <source>
        <strain evidence="2 3">SAb133</strain>
    </source>
</reference>
<dbReference type="Proteomes" id="UP000297445">
    <property type="component" value="Unassembled WGS sequence"/>
</dbReference>
<feature type="region of interest" description="Disordered" evidence="1">
    <location>
        <begin position="310"/>
        <end position="331"/>
    </location>
</feature>
<evidence type="ECO:0000256" key="1">
    <source>
        <dbReference type="SAM" id="MobiDB-lite"/>
    </source>
</evidence>
<dbReference type="InterPro" id="IPR052521">
    <property type="entry name" value="Cell_div_SPOR-domain"/>
</dbReference>
<dbReference type="PANTHER" id="PTHR38687">
    <property type="entry name" value="CELL DIVISION PROTEIN DEDD-RELATED"/>
    <property type="match status" value="1"/>
</dbReference>
<gene>
    <name evidence="2" type="ORF">E2R16_14610</name>
</gene>
<feature type="region of interest" description="Disordered" evidence="1">
    <location>
        <begin position="126"/>
        <end position="264"/>
    </location>
</feature>
<dbReference type="GeneID" id="60734879"/>
<dbReference type="EMBL" id="SNSA01000007">
    <property type="protein sequence ID" value="TEU26318.1"/>
    <property type="molecule type" value="Genomic_DNA"/>
</dbReference>
<dbReference type="SUPFAM" id="SSF110997">
    <property type="entry name" value="Sporulation related repeat"/>
    <property type="match status" value="1"/>
</dbReference>
<evidence type="ECO:0000313" key="2">
    <source>
        <dbReference type="EMBL" id="TEU26318.1"/>
    </source>
</evidence>
<feature type="compositionally biased region" description="Basic and acidic residues" evidence="1">
    <location>
        <begin position="317"/>
        <end position="331"/>
    </location>
</feature>
<accession>A0A1Y3F8I4</accession>
<dbReference type="AlphaFoldDB" id="A0A1Y3F8I4"/>
<dbReference type="PROSITE" id="PS51724">
    <property type="entry name" value="SPOR"/>
    <property type="match status" value="1"/>
</dbReference>
<dbReference type="RefSeq" id="WP_077168736.1">
    <property type="nucleotide sequence ID" value="NZ_APCT01000021.1"/>
</dbReference>
<sequence>MSMNNKQRWMGGVVLLGGGVLLAALLLKGNEEIKHVGAEPQTSTSPKLHAKPKPSAQEGQMVQLQPLAVDVETEKRLLEEQRRSREKAVAEQEARAAEFLAMQQQAEADAARKAAAEYAAINARRAAAQESSDNIPPEVAGSDGKTKGQQTDTKKSVDTAKAEADKKAAEAKKQAEADKKAAEAKRQAEVDKKAAEAKKQAEADKKAAEAKHKAEAEKKAAEAKHQAEADKKAEAKKHAEAEKKTAEAKHKADAEKKAEAEKARELLENGDKKWMVQVALAANQANADAVVSKLRAKGYKVTTSPTSKGIRIMVGPAKDRDTADAARKKITSDSSLNMKSAWVIDWVPLDQR</sequence>
<dbReference type="Pfam" id="PF05036">
    <property type="entry name" value="SPOR"/>
    <property type="match status" value="1"/>
</dbReference>
<dbReference type="InterPro" id="IPR036680">
    <property type="entry name" value="SPOR-like_sf"/>
</dbReference>
<evidence type="ECO:0000313" key="3">
    <source>
        <dbReference type="Proteomes" id="UP000297445"/>
    </source>
</evidence>
<feature type="compositionally biased region" description="Basic and acidic residues" evidence="1">
    <location>
        <begin position="152"/>
        <end position="264"/>
    </location>
</feature>
<dbReference type="GO" id="GO:0042834">
    <property type="term" value="F:peptidoglycan binding"/>
    <property type="evidence" value="ECO:0007669"/>
    <property type="project" value="InterPro"/>
</dbReference>